<dbReference type="OrthoDB" id="5417887at2759"/>
<evidence type="ECO:0000256" key="2">
    <source>
        <dbReference type="ARBA" id="ARBA00022692"/>
    </source>
</evidence>
<protein>
    <recommendedName>
        <fullName evidence="8">Rhodopsin domain-containing protein</fullName>
    </recommendedName>
</protein>
<dbReference type="PANTHER" id="PTHR33048:SF42">
    <property type="entry name" value="INTEGRAL MEMBRANE PROTEIN"/>
    <property type="match status" value="1"/>
</dbReference>
<comment type="caution">
    <text evidence="9">The sequence shown here is derived from an EMBL/GenBank/DDBJ whole genome shotgun (WGS) entry which is preliminary data.</text>
</comment>
<feature type="transmembrane region" description="Helical" evidence="7">
    <location>
        <begin position="20"/>
        <end position="37"/>
    </location>
</feature>
<feature type="transmembrane region" description="Helical" evidence="7">
    <location>
        <begin position="91"/>
        <end position="114"/>
    </location>
</feature>
<evidence type="ECO:0000259" key="8">
    <source>
        <dbReference type="Pfam" id="PF20684"/>
    </source>
</evidence>
<feature type="compositionally biased region" description="Low complexity" evidence="6">
    <location>
        <begin position="362"/>
        <end position="381"/>
    </location>
</feature>
<feature type="compositionally biased region" description="Low complexity" evidence="6">
    <location>
        <begin position="318"/>
        <end position="327"/>
    </location>
</feature>
<feature type="domain" description="Rhodopsin" evidence="8">
    <location>
        <begin position="33"/>
        <end position="266"/>
    </location>
</feature>
<dbReference type="Proteomes" id="UP000033710">
    <property type="component" value="Unassembled WGS sequence"/>
</dbReference>
<comment type="subcellular location">
    <subcellularLocation>
        <location evidence="1">Membrane</location>
        <topology evidence="1">Multi-pass membrane protein</topology>
    </subcellularLocation>
</comment>
<keyword evidence="3 7" id="KW-1133">Transmembrane helix</keyword>
<evidence type="ECO:0000256" key="7">
    <source>
        <dbReference type="SAM" id="Phobius"/>
    </source>
</evidence>
<evidence type="ECO:0000256" key="1">
    <source>
        <dbReference type="ARBA" id="ARBA00004141"/>
    </source>
</evidence>
<dbReference type="VEuPathDB" id="FungiDB:SPSK_07544"/>
<dbReference type="AlphaFoldDB" id="A0A0F2MF12"/>
<evidence type="ECO:0000256" key="4">
    <source>
        <dbReference type="ARBA" id="ARBA00023136"/>
    </source>
</evidence>
<dbReference type="GeneID" id="27669481"/>
<dbReference type="GO" id="GO:0016020">
    <property type="term" value="C:membrane"/>
    <property type="evidence" value="ECO:0007669"/>
    <property type="project" value="UniProtKB-SubCell"/>
</dbReference>
<feature type="transmembrane region" description="Helical" evidence="7">
    <location>
        <begin position="242"/>
        <end position="266"/>
    </location>
</feature>
<comment type="similarity">
    <text evidence="5">Belongs to the SAT4 family.</text>
</comment>
<dbReference type="EMBL" id="AXCR01000004">
    <property type="protein sequence ID" value="KJR88222.1"/>
    <property type="molecule type" value="Genomic_DNA"/>
</dbReference>
<evidence type="ECO:0000256" key="5">
    <source>
        <dbReference type="ARBA" id="ARBA00038359"/>
    </source>
</evidence>
<feature type="transmembrane region" description="Helical" evidence="7">
    <location>
        <begin position="49"/>
        <end position="71"/>
    </location>
</feature>
<dbReference type="KEGG" id="ssck:SPSK_07544"/>
<gene>
    <name evidence="9" type="ORF">SPSK_07544</name>
</gene>
<evidence type="ECO:0000313" key="10">
    <source>
        <dbReference type="Proteomes" id="UP000033710"/>
    </source>
</evidence>
<dbReference type="InterPro" id="IPR049326">
    <property type="entry name" value="Rhodopsin_dom_fungi"/>
</dbReference>
<feature type="compositionally biased region" description="Acidic residues" evidence="6">
    <location>
        <begin position="404"/>
        <end position="414"/>
    </location>
</feature>
<keyword evidence="2 7" id="KW-0812">Transmembrane</keyword>
<evidence type="ECO:0000256" key="6">
    <source>
        <dbReference type="SAM" id="MobiDB-lite"/>
    </source>
</evidence>
<evidence type="ECO:0000313" key="9">
    <source>
        <dbReference type="EMBL" id="KJR88222.1"/>
    </source>
</evidence>
<feature type="transmembrane region" description="Helical" evidence="7">
    <location>
        <begin position="126"/>
        <end position="147"/>
    </location>
</feature>
<feature type="transmembrane region" description="Helical" evidence="7">
    <location>
        <begin position="202"/>
        <end position="222"/>
    </location>
</feature>
<reference evidence="9 10" key="2">
    <citation type="journal article" date="2015" name="Eukaryot. Cell">
        <title>Asexual propagation of a virulent clone complex in a human and feline outbreak of sporotrichosis.</title>
        <authorList>
            <person name="Teixeira Mde M."/>
            <person name="Rodrigues A.M."/>
            <person name="Tsui C.K."/>
            <person name="de Almeida L.G."/>
            <person name="Van Diepeningen A.D."/>
            <person name="van den Ende B.G."/>
            <person name="Fernandes G.F."/>
            <person name="Kano R."/>
            <person name="Hamelin R.C."/>
            <person name="Lopes-Bezerra L.M."/>
            <person name="Vasconcelos A.T."/>
            <person name="de Hoog S."/>
            <person name="de Camargo Z.P."/>
            <person name="Felipe M.S."/>
        </authorList>
    </citation>
    <scope>NUCLEOTIDE SEQUENCE [LARGE SCALE GENOMIC DNA]</scope>
    <source>
        <strain evidence="9 10">1099-18</strain>
    </source>
</reference>
<dbReference type="PANTHER" id="PTHR33048">
    <property type="entry name" value="PTH11-LIKE INTEGRAL MEMBRANE PROTEIN (AFU_ORTHOLOGUE AFUA_5G11245)"/>
    <property type="match status" value="1"/>
</dbReference>
<sequence length="429" mass="45967">MANADNAGLDNRGPYIDASLWTLQAVAGIFLGLRIYCKVFRNRGLWFDDYFLLASWILLAVSASATSANVALGFGRHFDEFDPRNLERYGIYSMLSGFFSILSSVFSKTSFAITLLRLTDGWTKRLIWAIIVSLHILMPFSAAFLFVSCSSPVQVHGKCWSASVAVIYGIVVGSYSAFCDLALALLPWRILLRCRMYRREKIGVALAMSMGIFVSACATGVAKSAMIPSLGNPDFTYKGAPFVVWGFAECAVSIMAASIPALRVLATEIRGASTFIQRMAPSLRMSGTVPASKRPDNDSCKNTPVSVSPGLDLENGQAPADTRADAPAPAPAPASINGRRSRPPPPPPYGYGFQSSGSAGLSFPSRAASSSHSRTTPASSALPSGVSNEPGLSKARGAVIGTIDMDDTVSEDDIEMHSRRHSYSMQNVS</sequence>
<proteinExistence type="inferred from homology"/>
<keyword evidence="4 7" id="KW-0472">Membrane</keyword>
<feature type="region of interest" description="Disordered" evidence="6">
    <location>
        <begin position="286"/>
        <end position="429"/>
    </location>
</feature>
<evidence type="ECO:0000256" key="3">
    <source>
        <dbReference type="ARBA" id="ARBA00022989"/>
    </source>
</evidence>
<accession>A0A0F2MF12</accession>
<reference evidence="9 10" key="1">
    <citation type="journal article" date="2014" name="BMC Genomics">
        <title>Comparative genomics of the major fungal agents of human and animal Sporotrichosis: Sporothrix schenckii and Sporothrix brasiliensis.</title>
        <authorList>
            <person name="Teixeira M.M."/>
            <person name="de Almeida L.G."/>
            <person name="Kubitschek-Barreira P."/>
            <person name="Alves F.L."/>
            <person name="Kioshima E.S."/>
            <person name="Abadio A.K."/>
            <person name="Fernandes L."/>
            <person name="Derengowski L.S."/>
            <person name="Ferreira K.S."/>
            <person name="Souza R.C."/>
            <person name="Ruiz J.C."/>
            <person name="de Andrade N.C."/>
            <person name="Paes H.C."/>
            <person name="Nicola A.M."/>
            <person name="Albuquerque P."/>
            <person name="Gerber A.L."/>
            <person name="Martins V.P."/>
            <person name="Peconick L.D."/>
            <person name="Neto A.V."/>
            <person name="Chaucanez C.B."/>
            <person name="Silva P.A."/>
            <person name="Cunha O.L."/>
            <person name="de Oliveira F.F."/>
            <person name="dos Santos T.C."/>
            <person name="Barros A.L."/>
            <person name="Soares M.A."/>
            <person name="de Oliveira L.M."/>
            <person name="Marini M.M."/>
            <person name="Villalobos-Duno H."/>
            <person name="Cunha M.M."/>
            <person name="de Hoog S."/>
            <person name="da Silveira J.F."/>
            <person name="Henrissat B."/>
            <person name="Nino-Vega G.A."/>
            <person name="Cisalpino P.S."/>
            <person name="Mora-Montes H.M."/>
            <person name="Almeida S.R."/>
            <person name="Stajich J.E."/>
            <person name="Lopes-Bezerra L.M."/>
            <person name="Vasconcelos A.T."/>
            <person name="Felipe M.S."/>
        </authorList>
    </citation>
    <scope>NUCLEOTIDE SEQUENCE [LARGE SCALE GENOMIC DNA]</scope>
    <source>
        <strain evidence="9 10">1099-18</strain>
    </source>
</reference>
<name>A0A0F2MF12_SPOSC</name>
<dbReference type="Pfam" id="PF20684">
    <property type="entry name" value="Fung_rhodopsin"/>
    <property type="match status" value="1"/>
</dbReference>
<organism evidence="9 10">
    <name type="scientific">Sporothrix schenckii 1099-18</name>
    <dbReference type="NCBI Taxonomy" id="1397361"/>
    <lineage>
        <taxon>Eukaryota</taxon>
        <taxon>Fungi</taxon>
        <taxon>Dikarya</taxon>
        <taxon>Ascomycota</taxon>
        <taxon>Pezizomycotina</taxon>
        <taxon>Sordariomycetes</taxon>
        <taxon>Sordariomycetidae</taxon>
        <taxon>Ophiostomatales</taxon>
        <taxon>Ophiostomataceae</taxon>
        <taxon>Sporothrix</taxon>
    </lineage>
</organism>
<feature type="transmembrane region" description="Helical" evidence="7">
    <location>
        <begin position="167"/>
        <end position="190"/>
    </location>
</feature>
<dbReference type="InterPro" id="IPR052337">
    <property type="entry name" value="SAT4-like"/>
</dbReference>
<dbReference type="RefSeq" id="XP_016590898.1">
    <property type="nucleotide sequence ID" value="XM_016734204.1"/>
</dbReference>